<name>A0ABS3QHT6_9BACT</name>
<reference evidence="3 4" key="1">
    <citation type="submission" date="2021-03" db="EMBL/GenBank/DDBJ databases">
        <authorList>
            <person name="Kim M.K."/>
        </authorList>
    </citation>
    <scope>NUCLEOTIDE SEQUENCE [LARGE SCALE GENOMIC DNA]</scope>
    <source>
        <strain evidence="3 4">BT442</strain>
    </source>
</reference>
<evidence type="ECO:0000259" key="2">
    <source>
        <dbReference type="Pfam" id="PF18935"/>
    </source>
</evidence>
<evidence type="ECO:0000313" key="3">
    <source>
        <dbReference type="EMBL" id="MBO2010686.1"/>
    </source>
</evidence>
<evidence type="ECO:0000313" key="4">
    <source>
        <dbReference type="Proteomes" id="UP000664369"/>
    </source>
</evidence>
<evidence type="ECO:0000256" key="1">
    <source>
        <dbReference type="SAM" id="SignalP"/>
    </source>
</evidence>
<gene>
    <name evidence="3" type="ORF">J4E00_16615</name>
</gene>
<feature type="signal peptide" evidence="1">
    <location>
        <begin position="1"/>
        <end position="26"/>
    </location>
</feature>
<organism evidence="3 4">
    <name type="scientific">Hymenobacter negativus</name>
    <dbReference type="NCBI Taxonomy" id="2795026"/>
    <lineage>
        <taxon>Bacteria</taxon>
        <taxon>Pseudomonadati</taxon>
        <taxon>Bacteroidota</taxon>
        <taxon>Cytophagia</taxon>
        <taxon>Cytophagales</taxon>
        <taxon>Hymenobacteraceae</taxon>
        <taxon>Hymenobacter</taxon>
    </lineage>
</organism>
<keyword evidence="1" id="KW-0732">Signal</keyword>
<dbReference type="InterPro" id="IPR043738">
    <property type="entry name" value="DUF5683"/>
</dbReference>
<dbReference type="Proteomes" id="UP000664369">
    <property type="component" value="Unassembled WGS sequence"/>
</dbReference>
<dbReference type="RefSeq" id="WP_208176320.1">
    <property type="nucleotide sequence ID" value="NZ_JAGETZ010000008.1"/>
</dbReference>
<comment type="caution">
    <text evidence="3">The sequence shown here is derived from an EMBL/GenBank/DDBJ whole genome shotgun (WGS) entry which is preliminary data.</text>
</comment>
<feature type="chain" id="PRO_5045638479" description="DUF5683 domain-containing protein" evidence="1">
    <location>
        <begin position="27"/>
        <end position="241"/>
    </location>
</feature>
<sequence>MKKLYSRLGMVLILAGSLLVGRTSHAQVFTPETTVNPAAILADTTERREVVVTPEAKKRKEAADSAKRTEHMFRAFGFKGIRLTRPGKAAMLALVLPGAGQIYNHSYWKLPLVYGGLGGVIYGEIFYQQGYREFSVAYNKVTQQGVPLHDESLGDRARLFNTADALNTGVVFYRGYRDIFYLYIGLVYGLQIVDALVDAHLKDFDVSDDLTFHWEPTLMAVPGQRAAFPTNPGLTFALRVK</sequence>
<feature type="domain" description="DUF5683" evidence="2">
    <location>
        <begin position="84"/>
        <end position="239"/>
    </location>
</feature>
<protein>
    <recommendedName>
        <fullName evidence="2">DUF5683 domain-containing protein</fullName>
    </recommendedName>
</protein>
<dbReference type="EMBL" id="JAGETZ010000008">
    <property type="protein sequence ID" value="MBO2010686.1"/>
    <property type="molecule type" value="Genomic_DNA"/>
</dbReference>
<proteinExistence type="predicted"/>
<keyword evidence="4" id="KW-1185">Reference proteome</keyword>
<accession>A0ABS3QHT6</accession>
<dbReference type="Pfam" id="PF18935">
    <property type="entry name" value="DUF5683"/>
    <property type="match status" value="1"/>
</dbReference>